<evidence type="ECO:0000313" key="2">
    <source>
        <dbReference type="EMBL" id="MCF2949067.1"/>
    </source>
</evidence>
<keyword evidence="1" id="KW-0812">Transmembrane</keyword>
<protein>
    <submittedName>
        <fullName evidence="2">Uncharacterized protein</fullName>
    </submittedName>
</protein>
<feature type="transmembrane region" description="Helical" evidence="1">
    <location>
        <begin position="126"/>
        <end position="144"/>
    </location>
</feature>
<keyword evidence="1" id="KW-1133">Transmembrane helix</keyword>
<feature type="transmembrane region" description="Helical" evidence="1">
    <location>
        <begin position="32"/>
        <end position="60"/>
    </location>
</feature>
<comment type="caution">
    <text evidence="2">The sequence shown here is derived from an EMBL/GenBank/DDBJ whole genome shotgun (WGS) entry which is preliminary data.</text>
</comment>
<proteinExistence type="predicted"/>
<evidence type="ECO:0000313" key="3">
    <source>
        <dbReference type="Proteomes" id="UP001521137"/>
    </source>
</evidence>
<sequence length="145" mass="16480">MSENQLTSLQQEWTTLQNQFDSYEKYSLMIKLFNILVTCCLVFVLDLGCWAIFVCAMIWLQDGIWKTFQARMGERLEQVENALAGADLTDSSTLGMQFNSAWAESRKGALGLIAEYIKQSLKPTVAYPHVLLIIMILAQCFLLLD</sequence>
<keyword evidence="3" id="KW-1185">Reference proteome</keyword>
<dbReference type="EMBL" id="JAKGAS010000007">
    <property type="protein sequence ID" value="MCF2949067.1"/>
    <property type="molecule type" value="Genomic_DNA"/>
</dbReference>
<accession>A0ABS9D9K4</accession>
<organism evidence="2 3">
    <name type="scientific">Paraglaciecola algarum</name>
    <dbReference type="NCBI Taxonomy" id="3050085"/>
    <lineage>
        <taxon>Bacteria</taxon>
        <taxon>Pseudomonadati</taxon>
        <taxon>Pseudomonadota</taxon>
        <taxon>Gammaproteobacteria</taxon>
        <taxon>Alteromonadales</taxon>
        <taxon>Alteromonadaceae</taxon>
        <taxon>Paraglaciecola</taxon>
    </lineage>
</organism>
<dbReference type="Proteomes" id="UP001521137">
    <property type="component" value="Unassembled WGS sequence"/>
</dbReference>
<gene>
    <name evidence="2" type="ORF">L0668_13175</name>
</gene>
<keyword evidence="1" id="KW-0472">Membrane</keyword>
<dbReference type="RefSeq" id="WP_235313119.1">
    <property type="nucleotide sequence ID" value="NZ_JAKGAS010000007.1"/>
</dbReference>
<evidence type="ECO:0000256" key="1">
    <source>
        <dbReference type="SAM" id="Phobius"/>
    </source>
</evidence>
<reference evidence="2 3" key="1">
    <citation type="submission" date="2022-01" db="EMBL/GenBank/DDBJ databases">
        <title>Paraglaciecola sp. G1-23.</title>
        <authorList>
            <person name="Jin M.S."/>
            <person name="Han D.M."/>
            <person name="Kim H.M."/>
            <person name="Jeon C.O."/>
        </authorList>
    </citation>
    <scope>NUCLEOTIDE SEQUENCE [LARGE SCALE GENOMIC DNA]</scope>
    <source>
        <strain evidence="2 3">G1-23</strain>
    </source>
</reference>
<name>A0ABS9D9K4_9ALTE</name>